<evidence type="ECO:0000313" key="2">
    <source>
        <dbReference type="EMBL" id="KAH8020128.1"/>
    </source>
</evidence>
<gene>
    <name evidence="2" type="ORF">HPB51_024933</name>
</gene>
<keyword evidence="3" id="KW-1185">Reference proteome</keyword>
<evidence type="ECO:0000256" key="1">
    <source>
        <dbReference type="SAM" id="MobiDB-lite"/>
    </source>
</evidence>
<feature type="compositionally biased region" description="Low complexity" evidence="1">
    <location>
        <begin position="118"/>
        <end position="129"/>
    </location>
</feature>
<proteinExistence type="predicted"/>
<feature type="region of interest" description="Disordered" evidence="1">
    <location>
        <begin position="113"/>
        <end position="139"/>
    </location>
</feature>
<feature type="compositionally biased region" description="Basic residues" evidence="1">
    <location>
        <begin position="130"/>
        <end position="139"/>
    </location>
</feature>
<protein>
    <submittedName>
        <fullName evidence="2">Uncharacterized protein</fullName>
    </submittedName>
</protein>
<reference evidence="2" key="1">
    <citation type="journal article" date="2020" name="Cell">
        <title>Large-Scale Comparative Analyses of Tick Genomes Elucidate Their Genetic Diversity and Vector Capacities.</title>
        <authorList>
            <consortium name="Tick Genome and Microbiome Consortium (TIGMIC)"/>
            <person name="Jia N."/>
            <person name="Wang J."/>
            <person name="Shi W."/>
            <person name="Du L."/>
            <person name="Sun Y."/>
            <person name="Zhan W."/>
            <person name="Jiang J.F."/>
            <person name="Wang Q."/>
            <person name="Zhang B."/>
            <person name="Ji P."/>
            <person name="Bell-Sakyi L."/>
            <person name="Cui X.M."/>
            <person name="Yuan T.T."/>
            <person name="Jiang B.G."/>
            <person name="Yang W.F."/>
            <person name="Lam T.T."/>
            <person name="Chang Q.C."/>
            <person name="Ding S.J."/>
            <person name="Wang X.J."/>
            <person name="Zhu J.G."/>
            <person name="Ruan X.D."/>
            <person name="Zhao L."/>
            <person name="Wei J.T."/>
            <person name="Ye R.Z."/>
            <person name="Que T.C."/>
            <person name="Du C.H."/>
            <person name="Zhou Y.H."/>
            <person name="Cheng J.X."/>
            <person name="Dai P.F."/>
            <person name="Guo W.B."/>
            <person name="Han X.H."/>
            <person name="Huang E.J."/>
            <person name="Li L.F."/>
            <person name="Wei W."/>
            <person name="Gao Y.C."/>
            <person name="Liu J.Z."/>
            <person name="Shao H.Z."/>
            <person name="Wang X."/>
            <person name="Wang C.C."/>
            <person name="Yang T.C."/>
            <person name="Huo Q.B."/>
            <person name="Li W."/>
            <person name="Chen H.Y."/>
            <person name="Chen S.E."/>
            <person name="Zhou L.G."/>
            <person name="Ni X.B."/>
            <person name="Tian J.H."/>
            <person name="Sheng Y."/>
            <person name="Liu T."/>
            <person name="Pan Y.S."/>
            <person name="Xia L.Y."/>
            <person name="Li J."/>
            <person name="Zhao F."/>
            <person name="Cao W.C."/>
        </authorList>
    </citation>
    <scope>NUCLEOTIDE SEQUENCE</scope>
    <source>
        <strain evidence="2">Rmic-2018</strain>
    </source>
</reference>
<name>A0A9J6DDH4_RHIMP</name>
<dbReference type="EMBL" id="JABSTU010000010">
    <property type="protein sequence ID" value="KAH8020128.1"/>
    <property type="molecule type" value="Genomic_DNA"/>
</dbReference>
<comment type="caution">
    <text evidence="2">The sequence shown here is derived from an EMBL/GenBank/DDBJ whole genome shotgun (WGS) entry which is preliminary data.</text>
</comment>
<feature type="compositionally biased region" description="Basic and acidic residues" evidence="1">
    <location>
        <begin position="85"/>
        <end position="99"/>
    </location>
</feature>
<reference evidence="2" key="2">
    <citation type="submission" date="2021-09" db="EMBL/GenBank/DDBJ databases">
        <authorList>
            <person name="Jia N."/>
            <person name="Wang J."/>
            <person name="Shi W."/>
            <person name="Du L."/>
            <person name="Sun Y."/>
            <person name="Zhan W."/>
            <person name="Jiang J."/>
            <person name="Wang Q."/>
            <person name="Zhang B."/>
            <person name="Ji P."/>
            <person name="Sakyi L.B."/>
            <person name="Cui X."/>
            <person name="Yuan T."/>
            <person name="Jiang B."/>
            <person name="Yang W."/>
            <person name="Lam T.T.-Y."/>
            <person name="Chang Q."/>
            <person name="Ding S."/>
            <person name="Wang X."/>
            <person name="Zhu J."/>
            <person name="Ruan X."/>
            <person name="Zhao L."/>
            <person name="Wei J."/>
            <person name="Que T."/>
            <person name="Du C."/>
            <person name="Cheng J."/>
            <person name="Dai P."/>
            <person name="Han X."/>
            <person name="Huang E."/>
            <person name="Gao Y."/>
            <person name="Liu J."/>
            <person name="Shao H."/>
            <person name="Ye R."/>
            <person name="Li L."/>
            <person name="Wei W."/>
            <person name="Wang X."/>
            <person name="Wang C."/>
            <person name="Huo Q."/>
            <person name="Li W."/>
            <person name="Guo W."/>
            <person name="Chen H."/>
            <person name="Chen S."/>
            <person name="Zhou L."/>
            <person name="Zhou L."/>
            <person name="Ni X."/>
            <person name="Tian J."/>
            <person name="Zhou Y."/>
            <person name="Sheng Y."/>
            <person name="Liu T."/>
            <person name="Pan Y."/>
            <person name="Xia L."/>
            <person name="Li J."/>
            <person name="Zhao F."/>
            <person name="Cao W."/>
        </authorList>
    </citation>
    <scope>NUCLEOTIDE SEQUENCE</scope>
    <source>
        <strain evidence="2">Rmic-2018</strain>
        <tissue evidence="2">Larvae</tissue>
    </source>
</reference>
<evidence type="ECO:0000313" key="3">
    <source>
        <dbReference type="Proteomes" id="UP000821866"/>
    </source>
</evidence>
<sequence length="205" mass="22234">MSTPASAFGGLGLPLASPPVSRTWSGGRQHRRPRSLARNLPRGANGISRSQKASSAATPCTGRDLDAPRPAGLPASIDSFTVARHQRDPERAATRHDSEAACSAPWLRLRAPLDGARARSQPSREQPQQRTRRRKSASSRVQRRLGRCCRYLGRYITVAACNVCTASKMFSRSRPPGAMSADSANAPIVQWETKLAFGGRFELCV</sequence>
<dbReference type="VEuPathDB" id="VectorBase:LOC119176690"/>
<organism evidence="2 3">
    <name type="scientific">Rhipicephalus microplus</name>
    <name type="common">Cattle tick</name>
    <name type="synonym">Boophilus microplus</name>
    <dbReference type="NCBI Taxonomy" id="6941"/>
    <lineage>
        <taxon>Eukaryota</taxon>
        <taxon>Metazoa</taxon>
        <taxon>Ecdysozoa</taxon>
        <taxon>Arthropoda</taxon>
        <taxon>Chelicerata</taxon>
        <taxon>Arachnida</taxon>
        <taxon>Acari</taxon>
        <taxon>Parasitiformes</taxon>
        <taxon>Ixodida</taxon>
        <taxon>Ixodoidea</taxon>
        <taxon>Ixodidae</taxon>
        <taxon>Rhipicephalinae</taxon>
        <taxon>Rhipicephalus</taxon>
        <taxon>Boophilus</taxon>
    </lineage>
</organism>
<feature type="compositionally biased region" description="Polar residues" evidence="1">
    <location>
        <begin position="47"/>
        <end position="58"/>
    </location>
</feature>
<accession>A0A9J6DDH4</accession>
<dbReference type="AlphaFoldDB" id="A0A9J6DDH4"/>
<feature type="region of interest" description="Disordered" evidence="1">
    <location>
        <begin position="1"/>
        <end position="99"/>
    </location>
</feature>
<dbReference type="Proteomes" id="UP000821866">
    <property type="component" value="Chromosome 8"/>
</dbReference>